<keyword evidence="4" id="KW-1185">Reference proteome</keyword>
<dbReference type="EMBL" id="JACIBS010000009">
    <property type="protein sequence ID" value="MBB3665917.1"/>
    <property type="molecule type" value="Genomic_DNA"/>
</dbReference>
<proteinExistence type="inferred from homology"/>
<gene>
    <name evidence="3" type="ORF">FB384_004876</name>
</gene>
<evidence type="ECO:0000313" key="3">
    <source>
        <dbReference type="EMBL" id="MBB3665917.1"/>
    </source>
</evidence>
<comment type="similarity">
    <text evidence="1">Belongs to the phD/YefM antitoxin family.</text>
</comment>
<protein>
    <submittedName>
        <fullName evidence="3">Antitoxin (DNA-binding transcriptional repressor) of toxin-antitoxin stability system</fullName>
    </submittedName>
</protein>
<dbReference type="GO" id="GO:0003677">
    <property type="term" value="F:DNA binding"/>
    <property type="evidence" value="ECO:0007669"/>
    <property type="project" value="UniProtKB-KW"/>
</dbReference>
<organism evidence="3 4">
    <name type="scientific">Prauserella sediminis</name>
    <dbReference type="NCBI Taxonomy" id="577680"/>
    <lineage>
        <taxon>Bacteria</taxon>
        <taxon>Bacillati</taxon>
        <taxon>Actinomycetota</taxon>
        <taxon>Actinomycetes</taxon>
        <taxon>Pseudonocardiales</taxon>
        <taxon>Pseudonocardiaceae</taxon>
        <taxon>Prauserella</taxon>
        <taxon>Prauserella salsuginis group</taxon>
    </lineage>
</organism>
<comment type="caution">
    <text evidence="3">The sequence shown here is derived from an EMBL/GenBank/DDBJ whole genome shotgun (WGS) entry which is preliminary data.</text>
</comment>
<dbReference type="Proteomes" id="UP000564573">
    <property type="component" value="Unassembled WGS sequence"/>
</dbReference>
<feature type="region of interest" description="Disordered" evidence="2">
    <location>
        <begin position="98"/>
        <end position="120"/>
    </location>
</feature>
<evidence type="ECO:0000256" key="2">
    <source>
        <dbReference type="SAM" id="MobiDB-lite"/>
    </source>
</evidence>
<dbReference type="AlphaFoldDB" id="A0A839XT53"/>
<evidence type="ECO:0000256" key="1">
    <source>
        <dbReference type="ARBA" id="ARBA00009981"/>
    </source>
</evidence>
<accession>A0A839XT53</accession>
<sequence>MRTTATEMTLSEFVTNRSDVKRDVIRGGSFVLTDRGDAVMAIVPPEQLEALSESGLLRERDELRQRNEELTEQLDSVQQKLEHYEALIREVGRVAKQLDQEQQTEREIEAEPRPADDPSA</sequence>
<evidence type="ECO:0000313" key="4">
    <source>
        <dbReference type="Proteomes" id="UP000564573"/>
    </source>
</evidence>
<dbReference type="RefSeq" id="WP_183787117.1">
    <property type="nucleotide sequence ID" value="NZ_JACIBS010000009.1"/>
</dbReference>
<name>A0A839XT53_9PSEU</name>
<reference evidence="3 4" key="1">
    <citation type="submission" date="2020-08" db="EMBL/GenBank/DDBJ databases">
        <title>Sequencing the genomes of 1000 actinobacteria strains.</title>
        <authorList>
            <person name="Klenk H.-P."/>
        </authorList>
    </citation>
    <scope>NUCLEOTIDE SEQUENCE [LARGE SCALE GENOMIC DNA]</scope>
    <source>
        <strain evidence="3 4">DSM 45267</strain>
    </source>
</reference>
<dbReference type="SUPFAM" id="SSF143120">
    <property type="entry name" value="YefM-like"/>
    <property type="match status" value="1"/>
</dbReference>
<dbReference type="InterPro" id="IPR036165">
    <property type="entry name" value="YefM-like_sf"/>
</dbReference>
<keyword evidence="3" id="KW-0238">DNA-binding</keyword>